<dbReference type="EMBL" id="CP007514">
    <property type="protein sequence ID" value="AHY46909.1"/>
    <property type="molecule type" value="Genomic_DNA"/>
</dbReference>
<proteinExistence type="inferred from homology"/>
<evidence type="ECO:0000259" key="3">
    <source>
        <dbReference type="PROSITE" id="PS50801"/>
    </source>
</evidence>
<name>A0A023X4C5_RUBRA</name>
<reference evidence="5" key="2">
    <citation type="submission" date="2023-11" db="EMBL/GenBank/DDBJ databases">
        <title>MicrobeMod: A computational toolkit for identifying prokaryotic methylation and restriction-modification with nanopore sequencing.</title>
        <authorList>
            <person name="Crits-Christoph A."/>
            <person name="Kang S.C."/>
            <person name="Lee H."/>
            <person name="Ostrov N."/>
        </authorList>
    </citation>
    <scope>NUCLEOTIDE SEQUENCE</scope>
    <source>
        <strain evidence="5">ATCC 51242</strain>
    </source>
</reference>
<dbReference type="Pfam" id="PF01740">
    <property type="entry name" value="STAS"/>
    <property type="match status" value="1"/>
</dbReference>
<dbReference type="STRING" id="42256.RradSPS_1626"/>
<evidence type="ECO:0000313" key="5">
    <source>
        <dbReference type="EMBL" id="MDX5894314.1"/>
    </source>
</evidence>
<evidence type="ECO:0000256" key="1">
    <source>
        <dbReference type="ARBA" id="ARBA00009013"/>
    </source>
</evidence>
<dbReference type="Gene3D" id="3.30.750.24">
    <property type="entry name" value="STAS domain"/>
    <property type="match status" value="1"/>
</dbReference>
<dbReference type="eggNOG" id="COG1366">
    <property type="taxonomic scope" value="Bacteria"/>
</dbReference>
<dbReference type="HOGENOM" id="CLU_115403_3_2_11"/>
<accession>A0A023X4C5</accession>
<feature type="domain" description="STAS" evidence="3">
    <location>
        <begin position="8"/>
        <end position="124"/>
    </location>
</feature>
<dbReference type="KEGG" id="rrd:RradSPS_1626"/>
<dbReference type="PANTHER" id="PTHR33495">
    <property type="entry name" value="ANTI-SIGMA FACTOR ANTAGONIST TM_1081-RELATED-RELATED"/>
    <property type="match status" value="1"/>
</dbReference>
<dbReference type="RefSeq" id="WP_084263835.1">
    <property type="nucleotide sequence ID" value="NZ_CP007514.1"/>
</dbReference>
<dbReference type="SUPFAM" id="SSF52091">
    <property type="entry name" value="SpoIIaa-like"/>
    <property type="match status" value="1"/>
</dbReference>
<dbReference type="Proteomes" id="UP001281130">
    <property type="component" value="Unassembled WGS sequence"/>
</dbReference>
<dbReference type="Proteomes" id="UP000025229">
    <property type="component" value="Chromosome"/>
</dbReference>
<evidence type="ECO:0000256" key="2">
    <source>
        <dbReference type="RuleBase" id="RU003749"/>
    </source>
</evidence>
<organism evidence="4 6">
    <name type="scientific">Rubrobacter radiotolerans</name>
    <name type="common">Arthrobacter radiotolerans</name>
    <dbReference type="NCBI Taxonomy" id="42256"/>
    <lineage>
        <taxon>Bacteria</taxon>
        <taxon>Bacillati</taxon>
        <taxon>Actinomycetota</taxon>
        <taxon>Rubrobacteria</taxon>
        <taxon>Rubrobacterales</taxon>
        <taxon>Rubrobacteraceae</taxon>
        <taxon>Rubrobacter</taxon>
    </lineage>
</organism>
<dbReference type="EMBL" id="JAWXXX010000001">
    <property type="protein sequence ID" value="MDX5894314.1"/>
    <property type="molecule type" value="Genomic_DNA"/>
</dbReference>
<dbReference type="PROSITE" id="PS50801">
    <property type="entry name" value="STAS"/>
    <property type="match status" value="1"/>
</dbReference>
<dbReference type="InterPro" id="IPR002645">
    <property type="entry name" value="STAS_dom"/>
</dbReference>
<evidence type="ECO:0000313" key="6">
    <source>
        <dbReference type="Proteomes" id="UP000025229"/>
    </source>
</evidence>
<reference evidence="4 6" key="1">
    <citation type="submission" date="2014-03" db="EMBL/GenBank/DDBJ databases">
        <title>Complete genome sequence of the Radio-Resistant Rubrobacter radiotolerans RSPS-4.</title>
        <authorList>
            <person name="Egas C.C."/>
            <person name="Barroso C.C."/>
            <person name="Froufe H.J.C."/>
            <person name="Pacheco J.J."/>
            <person name="Albuquerque L.L."/>
            <person name="da Costa M.M.S."/>
        </authorList>
    </citation>
    <scope>NUCLEOTIDE SEQUENCE [LARGE SCALE GENOMIC DNA]</scope>
    <source>
        <strain evidence="4 6">RSPS-4</strain>
    </source>
</reference>
<dbReference type="OrthoDB" id="3622319at2"/>
<dbReference type="InterPro" id="IPR036513">
    <property type="entry name" value="STAS_dom_sf"/>
</dbReference>
<dbReference type="GO" id="GO:0043856">
    <property type="term" value="F:anti-sigma factor antagonist activity"/>
    <property type="evidence" value="ECO:0007669"/>
    <property type="project" value="InterPro"/>
</dbReference>
<dbReference type="PANTHER" id="PTHR33495:SF2">
    <property type="entry name" value="ANTI-SIGMA FACTOR ANTAGONIST TM_1081-RELATED"/>
    <property type="match status" value="1"/>
</dbReference>
<gene>
    <name evidence="4" type="ORF">RradSPS_1626</name>
    <name evidence="5" type="ORF">SIL72_09785</name>
</gene>
<evidence type="ECO:0000313" key="4">
    <source>
        <dbReference type="EMBL" id="AHY46909.1"/>
    </source>
</evidence>
<comment type="similarity">
    <text evidence="1 2">Belongs to the anti-sigma-factor antagonist family.</text>
</comment>
<protein>
    <recommendedName>
        <fullName evidence="2">Anti-sigma factor antagonist</fullName>
    </recommendedName>
</protein>
<dbReference type="CDD" id="cd07043">
    <property type="entry name" value="STAS_anti-anti-sigma_factors"/>
    <property type="match status" value="1"/>
</dbReference>
<dbReference type="AlphaFoldDB" id="A0A023X4C5"/>
<dbReference type="NCBIfam" id="TIGR00377">
    <property type="entry name" value="ant_ant_sig"/>
    <property type="match status" value="1"/>
</dbReference>
<dbReference type="InterPro" id="IPR003658">
    <property type="entry name" value="Anti-sigma_ant"/>
</dbReference>
<keyword evidence="6" id="KW-1185">Reference proteome</keyword>
<sequence>MGEKGVPFVVLVHHTDGVPVVKVSGELDILSAEKFRGALERIVSEAGEVGRDRTPVVVVDLSGVDFMDSCGLSALAGATRGFRQSGGEIRLVTKGSPVVRTLGVTGLLCVFDLFPDVSTAVRRGVA</sequence>